<dbReference type="EMBL" id="JAFEKC020000022">
    <property type="protein sequence ID" value="KAK0507818.1"/>
    <property type="molecule type" value="Genomic_DNA"/>
</dbReference>
<dbReference type="AlphaFoldDB" id="A0AA39QU75"/>
<evidence type="ECO:0000313" key="2">
    <source>
        <dbReference type="Proteomes" id="UP001166286"/>
    </source>
</evidence>
<reference evidence="1" key="1">
    <citation type="submission" date="2023-03" db="EMBL/GenBank/DDBJ databases">
        <title>Complete genome of Cladonia borealis.</title>
        <authorList>
            <person name="Park H."/>
        </authorList>
    </citation>
    <scope>NUCLEOTIDE SEQUENCE</scope>
    <source>
        <strain evidence="1">ANT050790</strain>
    </source>
</reference>
<protein>
    <submittedName>
        <fullName evidence="1">Uncharacterized protein</fullName>
    </submittedName>
</protein>
<dbReference type="Proteomes" id="UP001166286">
    <property type="component" value="Unassembled WGS sequence"/>
</dbReference>
<name>A0AA39QU75_9LECA</name>
<organism evidence="1 2">
    <name type="scientific">Cladonia borealis</name>
    <dbReference type="NCBI Taxonomy" id="184061"/>
    <lineage>
        <taxon>Eukaryota</taxon>
        <taxon>Fungi</taxon>
        <taxon>Dikarya</taxon>
        <taxon>Ascomycota</taxon>
        <taxon>Pezizomycotina</taxon>
        <taxon>Lecanoromycetes</taxon>
        <taxon>OSLEUM clade</taxon>
        <taxon>Lecanoromycetidae</taxon>
        <taxon>Lecanorales</taxon>
        <taxon>Lecanorineae</taxon>
        <taxon>Cladoniaceae</taxon>
        <taxon>Cladonia</taxon>
    </lineage>
</organism>
<evidence type="ECO:0000313" key="1">
    <source>
        <dbReference type="EMBL" id="KAK0507818.1"/>
    </source>
</evidence>
<accession>A0AA39QU75</accession>
<proteinExistence type="predicted"/>
<comment type="caution">
    <text evidence="1">The sequence shown here is derived from an EMBL/GenBank/DDBJ whole genome shotgun (WGS) entry which is preliminary data.</text>
</comment>
<gene>
    <name evidence="1" type="ORF">JMJ35_009707</name>
</gene>
<keyword evidence="2" id="KW-1185">Reference proteome</keyword>
<sequence>MLLNLACSTPTGLVFSSPLNTAKATLGAALSTQLPFNLFLTSSKTITNATLSAAPFAPPKPNVTKLSTYVPYKVHNTPVTLEFHSFGSILPPNEVVFTIVPAMSKVIGYCVKGRGGSPIPLGYFRHTHKFDNGNITRVFVGDFRESGRPPMSWEVLSDTLKGVVDFMKQPDERYTEVSFEVEQEGLGYVGSGSFELVSSPSSNLV</sequence>